<evidence type="ECO:0000313" key="1">
    <source>
        <dbReference type="EMBL" id="EMC92351.1"/>
    </source>
</evidence>
<accession>M2M7P7</accession>
<dbReference type="GeneID" id="19113524"/>
<organism evidence="1 2">
    <name type="scientific">Baudoinia panamericana (strain UAMH 10762)</name>
    <name type="common">Angels' share fungus</name>
    <name type="synonym">Baudoinia compniacensis (strain UAMH 10762)</name>
    <dbReference type="NCBI Taxonomy" id="717646"/>
    <lineage>
        <taxon>Eukaryota</taxon>
        <taxon>Fungi</taxon>
        <taxon>Dikarya</taxon>
        <taxon>Ascomycota</taxon>
        <taxon>Pezizomycotina</taxon>
        <taxon>Dothideomycetes</taxon>
        <taxon>Dothideomycetidae</taxon>
        <taxon>Mycosphaerellales</taxon>
        <taxon>Teratosphaeriaceae</taxon>
        <taxon>Baudoinia</taxon>
    </lineage>
</organism>
<protein>
    <submittedName>
        <fullName evidence="1">Uncharacterized protein</fullName>
    </submittedName>
</protein>
<dbReference type="EMBL" id="KB445562">
    <property type="protein sequence ID" value="EMC92351.1"/>
    <property type="molecule type" value="Genomic_DNA"/>
</dbReference>
<dbReference type="RefSeq" id="XP_007680394.1">
    <property type="nucleotide sequence ID" value="XM_007682204.1"/>
</dbReference>
<evidence type="ECO:0000313" key="2">
    <source>
        <dbReference type="Proteomes" id="UP000011761"/>
    </source>
</evidence>
<dbReference type="Proteomes" id="UP000011761">
    <property type="component" value="Unassembled WGS sequence"/>
</dbReference>
<name>M2M7P7_BAUPA</name>
<gene>
    <name evidence="1" type="ORF">BAUCODRAFT_38402</name>
</gene>
<dbReference type="AlphaFoldDB" id="M2M7P7"/>
<sequence length="75" mass="8477">MHQSWYVSIERSRASTTCVDHLPQAATCQDSLHSGPRYLDSFFRPSYPLMGVWMTGVQRCKILMMSASQAPIVGR</sequence>
<reference evidence="1 2" key="1">
    <citation type="journal article" date="2012" name="PLoS Pathog.">
        <title>Diverse lifestyles and strategies of plant pathogenesis encoded in the genomes of eighteen Dothideomycetes fungi.</title>
        <authorList>
            <person name="Ohm R.A."/>
            <person name="Feau N."/>
            <person name="Henrissat B."/>
            <person name="Schoch C.L."/>
            <person name="Horwitz B.A."/>
            <person name="Barry K.W."/>
            <person name="Condon B.J."/>
            <person name="Copeland A.C."/>
            <person name="Dhillon B."/>
            <person name="Glaser F."/>
            <person name="Hesse C.N."/>
            <person name="Kosti I."/>
            <person name="LaButti K."/>
            <person name="Lindquist E.A."/>
            <person name="Lucas S."/>
            <person name="Salamov A.A."/>
            <person name="Bradshaw R.E."/>
            <person name="Ciuffetti L."/>
            <person name="Hamelin R.C."/>
            <person name="Kema G.H.J."/>
            <person name="Lawrence C."/>
            <person name="Scott J.A."/>
            <person name="Spatafora J.W."/>
            <person name="Turgeon B.G."/>
            <person name="de Wit P.J.G.M."/>
            <person name="Zhong S."/>
            <person name="Goodwin S.B."/>
            <person name="Grigoriev I.V."/>
        </authorList>
    </citation>
    <scope>NUCLEOTIDE SEQUENCE [LARGE SCALE GENOMIC DNA]</scope>
    <source>
        <strain evidence="1 2">UAMH 10762</strain>
    </source>
</reference>
<keyword evidence="2" id="KW-1185">Reference proteome</keyword>
<proteinExistence type="predicted"/>
<dbReference type="KEGG" id="bcom:BAUCODRAFT_38402"/>
<dbReference type="HOGENOM" id="CLU_2670686_0_0_1"/>